<reference evidence="2 3" key="1">
    <citation type="submission" date="2021-06" db="EMBL/GenBank/DDBJ databases">
        <title>Rhodobacteraceae bacterium strain HSP-20.</title>
        <authorList>
            <person name="Chen W.-M."/>
        </authorList>
    </citation>
    <scope>NUCLEOTIDE SEQUENCE [LARGE SCALE GENOMIC DNA]</scope>
    <source>
        <strain evidence="2 3">HSP-20</strain>
    </source>
</reference>
<evidence type="ECO:0000259" key="1">
    <source>
        <dbReference type="Pfam" id="PF01636"/>
    </source>
</evidence>
<dbReference type="PANTHER" id="PTHR22603">
    <property type="entry name" value="CHOLINE/ETHANOALAMINE KINASE"/>
    <property type="match status" value="1"/>
</dbReference>
<sequence>MEAPMIPDVIRALPWQGQITAEPLLGGLSNESWKVTDDAGTHVVRLGRDFPFHHVDRGREVMVARAAHAAGFGPALRHAEPGLSVVEFLNARTWGQGDLRANPDRVGDLLRRFHAEMPAHVSGAAFLFWPFHVIRDYARTLRAGDSPFLPDLPALLSLSEELESAQVPLPLIFGHHDLLPANVLDDGQRLWLIDYEYAGFGTALFDLAGAASNAGMAPDETEALLRAYFGEAPAAPLRRAFDAMHCTSLLREAMWAMVSALHLSAPGADYTAYARENLDRLAAALDLYRSQHGKQT</sequence>
<organism evidence="2 3">
    <name type="scientific">Paragemmobacter amnigenus</name>
    <dbReference type="NCBI Taxonomy" id="2852097"/>
    <lineage>
        <taxon>Bacteria</taxon>
        <taxon>Pseudomonadati</taxon>
        <taxon>Pseudomonadota</taxon>
        <taxon>Alphaproteobacteria</taxon>
        <taxon>Rhodobacterales</taxon>
        <taxon>Paracoccaceae</taxon>
        <taxon>Paragemmobacter</taxon>
    </lineage>
</organism>
<dbReference type="CDD" id="cd05151">
    <property type="entry name" value="ChoK-like"/>
    <property type="match status" value="1"/>
</dbReference>
<dbReference type="InterPro" id="IPR002575">
    <property type="entry name" value="Aminoglycoside_PTrfase"/>
</dbReference>
<dbReference type="Proteomes" id="UP000731907">
    <property type="component" value="Unassembled WGS sequence"/>
</dbReference>
<evidence type="ECO:0000313" key="3">
    <source>
        <dbReference type="Proteomes" id="UP000731907"/>
    </source>
</evidence>
<proteinExistence type="predicted"/>
<dbReference type="EMBL" id="JAAATX020000004">
    <property type="protein sequence ID" value="MBU9697694.1"/>
    <property type="molecule type" value="Genomic_DNA"/>
</dbReference>
<dbReference type="Pfam" id="PF01636">
    <property type="entry name" value="APH"/>
    <property type="match status" value="1"/>
</dbReference>
<dbReference type="PANTHER" id="PTHR22603:SF66">
    <property type="entry name" value="ETHANOLAMINE KINASE"/>
    <property type="match status" value="1"/>
</dbReference>
<name>A0ABS6J484_9RHOB</name>
<comment type="caution">
    <text evidence="2">The sequence shown here is derived from an EMBL/GenBank/DDBJ whole genome shotgun (WGS) entry which is preliminary data.</text>
</comment>
<protein>
    <submittedName>
        <fullName evidence="2">Phosphotransferase family protein</fullName>
    </submittedName>
</protein>
<keyword evidence="3" id="KW-1185">Reference proteome</keyword>
<evidence type="ECO:0000313" key="2">
    <source>
        <dbReference type="EMBL" id="MBU9697694.1"/>
    </source>
</evidence>
<gene>
    <name evidence="2" type="ORF">GU927_007520</name>
</gene>
<feature type="domain" description="Aminoglycoside phosphotransferase" evidence="1">
    <location>
        <begin position="21"/>
        <end position="235"/>
    </location>
</feature>
<dbReference type="RefSeq" id="WP_217765556.1">
    <property type="nucleotide sequence ID" value="NZ_JAAATX020000004.1"/>
</dbReference>
<accession>A0ABS6J484</accession>